<sequence length="246" mass="23889">MKNPMLVATLASVVVAQSSGVVDVFFPGADGQTFIGSVITSDASQTTLAVTCPTETSDSDLGCGFDEPITVTVGPSTFHAEESFEGITAILECSLDGTTSALCAETYIGPAYLIDADVDDLTATDATTDTSLITTSTSTSLTGTDIVFIPVTLVSDLEGPAETGAGATTSTASQTGTTASNSGSGTTATTGTTGTTSATGSSTASATGADAAATTSSGNGAGRADGSMLTLSGFGAGLLGLAALLL</sequence>
<feature type="signal peptide" evidence="2">
    <location>
        <begin position="1"/>
        <end position="20"/>
    </location>
</feature>
<reference evidence="3 4" key="1">
    <citation type="submission" date="2017-03" db="EMBL/GenBank/DDBJ databases">
        <title>Genomes of endolithic fungi from Antarctica.</title>
        <authorList>
            <person name="Coleine C."/>
            <person name="Masonjones S."/>
            <person name="Stajich J.E."/>
        </authorList>
    </citation>
    <scope>NUCLEOTIDE SEQUENCE [LARGE SCALE GENOMIC DNA]</scope>
    <source>
        <strain evidence="3 4">CCFEE 6314</strain>
    </source>
</reference>
<gene>
    <name evidence="3" type="ORF">B0A52_01396</name>
</gene>
<dbReference type="OrthoDB" id="4991875at2759"/>
<accession>A0A438NHA2</accession>
<evidence type="ECO:0008006" key="5">
    <source>
        <dbReference type="Google" id="ProtNLM"/>
    </source>
</evidence>
<protein>
    <recommendedName>
        <fullName evidence="5">GPI anchored protein</fullName>
    </recommendedName>
</protein>
<organism evidence="3 4">
    <name type="scientific">Exophiala mesophila</name>
    <name type="common">Black yeast-like fungus</name>
    <dbReference type="NCBI Taxonomy" id="212818"/>
    <lineage>
        <taxon>Eukaryota</taxon>
        <taxon>Fungi</taxon>
        <taxon>Dikarya</taxon>
        <taxon>Ascomycota</taxon>
        <taxon>Pezizomycotina</taxon>
        <taxon>Eurotiomycetes</taxon>
        <taxon>Chaetothyriomycetidae</taxon>
        <taxon>Chaetothyriales</taxon>
        <taxon>Herpotrichiellaceae</taxon>
        <taxon>Exophiala</taxon>
    </lineage>
</organism>
<evidence type="ECO:0000256" key="2">
    <source>
        <dbReference type="SAM" id="SignalP"/>
    </source>
</evidence>
<dbReference type="PANTHER" id="PTHR40640:SF1">
    <property type="entry name" value="ANCHORED GLYCOPROTEIN, PUTATIVE (AFU_ORTHOLOGUE AFUA_8G04860)-RELATED"/>
    <property type="match status" value="1"/>
</dbReference>
<keyword evidence="2" id="KW-0732">Signal</keyword>
<feature type="chain" id="PRO_5019576916" description="GPI anchored protein" evidence="2">
    <location>
        <begin position="21"/>
        <end position="246"/>
    </location>
</feature>
<dbReference type="Proteomes" id="UP000288859">
    <property type="component" value="Unassembled WGS sequence"/>
</dbReference>
<dbReference type="AlphaFoldDB" id="A0A438NHA2"/>
<evidence type="ECO:0000313" key="3">
    <source>
        <dbReference type="EMBL" id="RVX75119.1"/>
    </source>
</evidence>
<feature type="compositionally biased region" description="Low complexity" evidence="1">
    <location>
        <begin position="163"/>
        <end position="218"/>
    </location>
</feature>
<dbReference type="EMBL" id="NAJM01000003">
    <property type="protein sequence ID" value="RVX75119.1"/>
    <property type="molecule type" value="Genomic_DNA"/>
</dbReference>
<dbReference type="VEuPathDB" id="FungiDB:PV10_04607"/>
<evidence type="ECO:0000256" key="1">
    <source>
        <dbReference type="SAM" id="MobiDB-lite"/>
    </source>
</evidence>
<dbReference type="PANTHER" id="PTHR40640">
    <property type="entry name" value="ANCHORED GLYCOPROTEIN, PUTATIVE (AFU_ORTHOLOGUE AFUA_8G04860)-RELATED"/>
    <property type="match status" value="1"/>
</dbReference>
<name>A0A438NHA2_EXOME</name>
<proteinExistence type="predicted"/>
<comment type="caution">
    <text evidence="3">The sequence shown here is derived from an EMBL/GenBank/DDBJ whole genome shotgun (WGS) entry which is preliminary data.</text>
</comment>
<feature type="region of interest" description="Disordered" evidence="1">
    <location>
        <begin position="160"/>
        <end position="222"/>
    </location>
</feature>
<evidence type="ECO:0000313" key="4">
    <source>
        <dbReference type="Proteomes" id="UP000288859"/>
    </source>
</evidence>